<dbReference type="Pfam" id="PF02754">
    <property type="entry name" value="CCG"/>
    <property type="match status" value="1"/>
</dbReference>
<evidence type="ECO:0000256" key="4">
    <source>
        <dbReference type="ARBA" id="ARBA00023004"/>
    </source>
</evidence>
<dbReference type="AlphaFoldDB" id="E1YFU3"/>
<dbReference type="GO" id="GO:0005886">
    <property type="term" value="C:plasma membrane"/>
    <property type="evidence" value="ECO:0007669"/>
    <property type="project" value="TreeGrafter"/>
</dbReference>
<evidence type="ECO:0000256" key="3">
    <source>
        <dbReference type="ARBA" id="ARBA00023002"/>
    </source>
</evidence>
<sequence>MKYPALGADFEVKETSFCCGAGGGNMWRGVSTGKRMEGLRIREAVNTKVQGIVTACPHCDIMFDSAIKQEGLGYTFKLINLIELVKQAVL</sequence>
<evidence type="ECO:0000259" key="6">
    <source>
        <dbReference type="Pfam" id="PF02754"/>
    </source>
</evidence>
<dbReference type="EMBL" id="FR695872">
    <property type="protein sequence ID" value="CBX29437.1"/>
    <property type="molecule type" value="Genomic_DNA"/>
</dbReference>
<dbReference type="PANTHER" id="PTHR43255:SF1">
    <property type="entry name" value="IRON-SULFUR-BINDING OXIDOREDUCTASE FADF-RELATED"/>
    <property type="match status" value="1"/>
</dbReference>
<reference evidence="7" key="1">
    <citation type="journal article" date="2011" name="Environ. Microbiol.">
        <title>Genomic insights into the metabolic potential of the polycyclic aromatic hydrocarbon degrading sulfate-reducing Deltaproteobacterium N47.</title>
        <authorList>
            <person name="Bergmann F."/>
            <person name="Selesi D."/>
            <person name="Weinmaier T."/>
            <person name="Tischler P."/>
            <person name="Rattei T."/>
            <person name="Meckenstock R.U."/>
        </authorList>
    </citation>
    <scope>NUCLEOTIDE SEQUENCE</scope>
</reference>
<protein>
    <recommendedName>
        <fullName evidence="6">Cysteine-rich domain-containing protein</fullName>
    </recommendedName>
</protein>
<evidence type="ECO:0000256" key="2">
    <source>
        <dbReference type="ARBA" id="ARBA00022723"/>
    </source>
</evidence>
<dbReference type="GO" id="GO:0051539">
    <property type="term" value="F:4 iron, 4 sulfur cluster binding"/>
    <property type="evidence" value="ECO:0007669"/>
    <property type="project" value="UniProtKB-KW"/>
</dbReference>
<dbReference type="InterPro" id="IPR004017">
    <property type="entry name" value="Cys_rich_dom"/>
</dbReference>
<keyword evidence="5" id="KW-0411">Iron-sulfur</keyword>
<feature type="domain" description="Cysteine-rich" evidence="6">
    <location>
        <begin position="5"/>
        <end position="64"/>
    </location>
</feature>
<evidence type="ECO:0000256" key="5">
    <source>
        <dbReference type="ARBA" id="ARBA00023014"/>
    </source>
</evidence>
<organism evidence="7">
    <name type="scientific">uncultured Desulfobacterium sp</name>
    <dbReference type="NCBI Taxonomy" id="201089"/>
    <lineage>
        <taxon>Bacteria</taxon>
        <taxon>Pseudomonadati</taxon>
        <taxon>Thermodesulfobacteriota</taxon>
        <taxon>Desulfobacteria</taxon>
        <taxon>Desulfobacterales</taxon>
        <taxon>Desulfobacteriaceae</taxon>
        <taxon>Desulfobacterium</taxon>
        <taxon>environmental samples</taxon>
    </lineage>
</organism>
<keyword evidence="1" id="KW-0004">4Fe-4S</keyword>
<accession>E1YFU3</accession>
<name>E1YFU3_9BACT</name>
<dbReference type="PANTHER" id="PTHR43255">
    <property type="entry name" value="IRON-SULFUR-BINDING OXIDOREDUCTASE FADF-RELATED-RELATED"/>
    <property type="match status" value="1"/>
</dbReference>
<dbReference type="InterPro" id="IPR051460">
    <property type="entry name" value="HdrC_iron-sulfur_subunit"/>
</dbReference>
<dbReference type="GO" id="GO:0016491">
    <property type="term" value="F:oxidoreductase activity"/>
    <property type="evidence" value="ECO:0007669"/>
    <property type="project" value="UniProtKB-KW"/>
</dbReference>
<evidence type="ECO:0000313" key="7">
    <source>
        <dbReference type="EMBL" id="CBX29437.1"/>
    </source>
</evidence>
<dbReference type="GO" id="GO:0046872">
    <property type="term" value="F:metal ion binding"/>
    <property type="evidence" value="ECO:0007669"/>
    <property type="project" value="UniProtKB-KW"/>
</dbReference>
<evidence type="ECO:0000256" key="1">
    <source>
        <dbReference type="ARBA" id="ARBA00022485"/>
    </source>
</evidence>
<proteinExistence type="predicted"/>
<keyword evidence="4" id="KW-0408">Iron</keyword>
<gene>
    <name evidence="7" type="ORF">N47_J04180</name>
</gene>
<keyword evidence="3" id="KW-0560">Oxidoreductase</keyword>
<keyword evidence="2" id="KW-0479">Metal-binding</keyword>